<keyword evidence="10 11" id="KW-0998">Cell outer membrane</keyword>
<feature type="signal peptide" evidence="14">
    <location>
        <begin position="1"/>
        <end position="26"/>
    </location>
</feature>
<dbReference type="InterPro" id="IPR000531">
    <property type="entry name" value="Beta-barrel_TonB"/>
</dbReference>
<evidence type="ECO:0000256" key="6">
    <source>
        <dbReference type="ARBA" id="ARBA00022729"/>
    </source>
</evidence>
<keyword evidence="3 11" id="KW-0813">Transport</keyword>
<dbReference type="OrthoDB" id="9796221at2"/>
<dbReference type="PANTHER" id="PTHR30069">
    <property type="entry name" value="TONB-DEPENDENT OUTER MEMBRANE RECEPTOR"/>
    <property type="match status" value="1"/>
</dbReference>
<evidence type="ECO:0000256" key="8">
    <source>
        <dbReference type="ARBA" id="ARBA00023136"/>
    </source>
</evidence>
<evidence type="ECO:0000259" key="16">
    <source>
        <dbReference type="Pfam" id="PF07715"/>
    </source>
</evidence>
<evidence type="ECO:0008006" key="19">
    <source>
        <dbReference type="Google" id="ProtNLM"/>
    </source>
</evidence>
<dbReference type="PROSITE" id="PS01156">
    <property type="entry name" value="TONB_DEPENDENT_REC_2"/>
    <property type="match status" value="1"/>
</dbReference>
<dbReference type="CDD" id="cd01347">
    <property type="entry name" value="ligand_gated_channel"/>
    <property type="match status" value="1"/>
</dbReference>
<evidence type="ECO:0000259" key="15">
    <source>
        <dbReference type="Pfam" id="PF00593"/>
    </source>
</evidence>
<dbReference type="AlphaFoldDB" id="A0A0B1Q3B6"/>
<dbReference type="SUPFAM" id="SSF56935">
    <property type="entry name" value="Porins"/>
    <property type="match status" value="1"/>
</dbReference>
<dbReference type="InterPro" id="IPR037066">
    <property type="entry name" value="Plug_dom_sf"/>
</dbReference>
<dbReference type="PANTHER" id="PTHR30069:SF29">
    <property type="entry name" value="HEMOGLOBIN AND HEMOGLOBIN-HAPTOGLOBIN-BINDING PROTEIN 1-RELATED"/>
    <property type="match status" value="1"/>
</dbReference>
<feature type="short sequence motif" description="TonB C-terminal box" evidence="12">
    <location>
        <begin position="713"/>
        <end position="730"/>
    </location>
</feature>
<dbReference type="NCBIfam" id="TIGR01786">
    <property type="entry name" value="TonB-hemlactrns"/>
    <property type="match status" value="1"/>
</dbReference>
<dbReference type="InterPro" id="IPR039426">
    <property type="entry name" value="TonB-dep_rcpt-like"/>
</dbReference>
<dbReference type="GO" id="GO:0015232">
    <property type="term" value="F:heme transmembrane transporter activity"/>
    <property type="evidence" value="ECO:0007669"/>
    <property type="project" value="InterPro"/>
</dbReference>
<organism evidence="17 18">
    <name type="scientific">Aureimonas altamirensis</name>
    <dbReference type="NCBI Taxonomy" id="370622"/>
    <lineage>
        <taxon>Bacteria</taxon>
        <taxon>Pseudomonadati</taxon>
        <taxon>Pseudomonadota</taxon>
        <taxon>Alphaproteobacteria</taxon>
        <taxon>Hyphomicrobiales</taxon>
        <taxon>Aurantimonadaceae</taxon>
        <taxon>Aureimonas</taxon>
    </lineage>
</organism>
<evidence type="ECO:0000256" key="9">
    <source>
        <dbReference type="ARBA" id="ARBA00023170"/>
    </source>
</evidence>
<comment type="caution">
    <text evidence="17">The sequence shown here is derived from an EMBL/GenBank/DDBJ whole genome shotgun (WGS) entry which is preliminary data.</text>
</comment>
<dbReference type="Gene3D" id="2.40.170.20">
    <property type="entry name" value="TonB-dependent receptor, beta-barrel domain"/>
    <property type="match status" value="1"/>
</dbReference>
<keyword evidence="9" id="KW-0675">Receptor</keyword>
<comment type="subcellular location">
    <subcellularLocation>
        <location evidence="1 11">Cell outer membrane</location>
        <topology evidence="1 11">Multi-pass membrane protein</topology>
    </subcellularLocation>
</comment>
<keyword evidence="5 11" id="KW-0812">Transmembrane</keyword>
<dbReference type="InterPro" id="IPR012910">
    <property type="entry name" value="Plug_dom"/>
</dbReference>
<dbReference type="Pfam" id="PF00593">
    <property type="entry name" value="TonB_dep_Rec_b-barrel"/>
    <property type="match status" value="1"/>
</dbReference>
<dbReference type="InterPro" id="IPR010949">
    <property type="entry name" value="TonB_Hb/transfer/lactofer_rcpt"/>
</dbReference>
<keyword evidence="6 14" id="KW-0732">Signal</keyword>
<dbReference type="STRING" id="370622.LA66_10025"/>
<evidence type="ECO:0000256" key="2">
    <source>
        <dbReference type="ARBA" id="ARBA00009810"/>
    </source>
</evidence>
<dbReference type="GO" id="GO:0044718">
    <property type="term" value="P:siderophore transmembrane transport"/>
    <property type="evidence" value="ECO:0007669"/>
    <property type="project" value="TreeGrafter"/>
</dbReference>
<evidence type="ECO:0000256" key="11">
    <source>
        <dbReference type="PROSITE-ProRule" id="PRU01360"/>
    </source>
</evidence>
<comment type="similarity">
    <text evidence="2 11 13">Belongs to the TonB-dependent receptor family.</text>
</comment>
<accession>A0A0B1Q3B6</accession>
<evidence type="ECO:0000256" key="13">
    <source>
        <dbReference type="RuleBase" id="RU003357"/>
    </source>
</evidence>
<evidence type="ECO:0000256" key="10">
    <source>
        <dbReference type="ARBA" id="ARBA00023237"/>
    </source>
</evidence>
<keyword evidence="7 13" id="KW-0798">TonB box</keyword>
<protein>
    <recommendedName>
        <fullName evidence="19">TonB-dependent receptor</fullName>
    </recommendedName>
</protein>
<sequence>MSLRRSCHHLAAGTALIMLFSGSAGAQEISEQSPVALGTVIIQGATDASSPAGTATTTTTTRAEIESRQIDSIEDLGRRQEAGVTFNRSSRTINIRGLEGPRVLTTIDGIRVPYLADATRGASGGSDSFDFNTVSAADLTRGADPLLGSGALGGVLALRTLEPGDLLGGRPVGAFIKSGYDSADDSWFTTGAAAARAGATSVLLQGGYRQGHQTETRGDNDGIGTLRTEANPEDYDQYNLLGKVYHEIEGGHRIGLLGELFKRSEDFDVLTQSATGNFRAGSYFTGEDVKRERIGLTYDYQAPERGAGLIDDASATLYWQSVERLSTTDAYRFTSVIGPYGRTAEIQEETFGFNGHAARDWTLGQSANRLIFGTELRTSQTTQYSAGYDNCDRPRGFGDIMACNFLHTNQADTPKVDGSSVAFFAENEIGLHDGRLRVTPGLRFDWYEEKPKLTPEYERNADFDGTLPPSSSDSAWSPKVLVEYDLLPELTAYGQWTQGFRAPTVGELYSRFGAPGTYLRTGNAYLDPETSNGFDIGLKLERETFGAFINLFHTDYENFIDTVQLAPPGGEYPLGGISSYYNIPDARISGVELGGHVDFADYWTARAQVAYTEGRNRTDDTWLNSVSPLTAILGLAYNREQWGAELSSKLASRRDRVDDTGFVAPGYGIADFTAWYAPKQVPGLKVAGGMFNIFDKEYYDAVSVPLARTQPDAYYSEPGRSFKVNVSYKF</sequence>
<dbReference type="Gene3D" id="2.170.130.10">
    <property type="entry name" value="TonB-dependent receptor, plug domain"/>
    <property type="match status" value="1"/>
</dbReference>
<keyword evidence="4 11" id="KW-1134">Transmembrane beta strand</keyword>
<keyword evidence="8 11" id="KW-0472">Membrane</keyword>
<feature type="domain" description="TonB-dependent receptor-like beta-barrel" evidence="15">
    <location>
        <begin position="275"/>
        <end position="693"/>
    </location>
</feature>
<name>A0A0B1Q3B6_9HYPH</name>
<evidence type="ECO:0000313" key="18">
    <source>
        <dbReference type="Proteomes" id="UP000030826"/>
    </source>
</evidence>
<reference evidence="17 18" key="1">
    <citation type="submission" date="2014-09" db="EMBL/GenBank/DDBJ databases">
        <title>Isolation and characterization of Aurantimonas altamirensis ON-56566 from clinical sample following a dog bite.</title>
        <authorList>
            <person name="Eshaghi A."/>
            <person name="Li A."/>
            <person name="Shahinas D."/>
            <person name="Bahn P."/>
            <person name="Kus J.V."/>
            <person name="Patel S.N."/>
        </authorList>
    </citation>
    <scope>NUCLEOTIDE SEQUENCE [LARGE SCALE GENOMIC DNA]</scope>
    <source>
        <strain evidence="17 18">ON-56566</strain>
    </source>
</reference>
<gene>
    <name evidence="17" type="ORF">LA66_10025</name>
</gene>
<dbReference type="InterPro" id="IPR011276">
    <property type="entry name" value="TonB_haem/Hb_rcpt"/>
</dbReference>
<evidence type="ECO:0000256" key="5">
    <source>
        <dbReference type="ARBA" id="ARBA00022692"/>
    </source>
</evidence>
<dbReference type="Proteomes" id="UP000030826">
    <property type="component" value="Unassembled WGS sequence"/>
</dbReference>
<dbReference type="NCBIfam" id="TIGR01785">
    <property type="entry name" value="TonB-hemin"/>
    <property type="match status" value="1"/>
</dbReference>
<dbReference type="InterPro" id="IPR036942">
    <property type="entry name" value="Beta-barrel_TonB_sf"/>
</dbReference>
<dbReference type="Pfam" id="PF07715">
    <property type="entry name" value="Plug"/>
    <property type="match status" value="1"/>
</dbReference>
<dbReference type="PROSITE" id="PS52016">
    <property type="entry name" value="TONB_DEPENDENT_REC_3"/>
    <property type="match status" value="1"/>
</dbReference>
<evidence type="ECO:0000256" key="1">
    <source>
        <dbReference type="ARBA" id="ARBA00004571"/>
    </source>
</evidence>
<dbReference type="EMBL" id="JRFJ01000002">
    <property type="protein sequence ID" value="KHJ54889.1"/>
    <property type="molecule type" value="Genomic_DNA"/>
</dbReference>
<dbReference type="InterPro" id="IPR010917">
    <property type="entry name" value="TonB_rcpt_CS"/>
</dbReference>
<evidence type="ECO:0000256" key="12">
    <source>
        <dbReference type="PROSITE-ProRule" id="PRU10144"/>
    </source>
</evidence>
<feature type="chain" id="PRO_5002062989" description="TonB-dependent receptor" evidence="14">
    <location>
        <begin position="27"/>
        <end position="730"/>
    </location>
</feature>
<evidence type="ECO:0000256" key="4">
    <source>
        <dbReference type="ARBA" id="ARBA00022452"/>
    </source>
</evidence>
<evidence type="ECO:0000256" key="14">
    <source>
        <dbReference type="SAM" id="SignalP"/>
    </source>
</evidence>
<dbReference type="GO" id="GO:0015344">
    <property type="term" value="F:siderophore uptake transmembrane transporter activity"/>
    <property type="evidence" value="ECO:0007669"/>
    <property type="project" value="TreeGrafter"/>
</dbReference>
<evidence type="ECO:0000256" key="3">
    <source>
        <dbReference type="ARBA" id="ARBA00022448"/>
    </source>
</evidence>
<evidence type="ECO:0000313" key="17">
    <source>
        <dbReference type="EMBL" id="KHJ54889.1"/>
    </source>
</evidence>
<feature type="domain" description="TonB-dependent receptor plug" evidence="16">
    <location>
        <begin position="54"/>
        <end position="155"/>
    </location>
</feature>
<evidence type="ECO:0000256" key="7">
    <source>
        <dbReference type="ARBA" id="ARBA00023077"/>
    </source>
</evidence>
<proteinExistence type="inferred from homology"/>
<dbReference type="GO" id="GO:0009279">
    <property type="term" value="C:cell outer membrane"/>
    <property type="evidence" value="ECO:0007669"/>
    <property type="project" value="UniProtKB-SubCell"/>
</dbReference>